<proteinExistence type="predicted"/>
<evidence type="ECO:0000313" key="3">
    <source>
        <dbReference type="Proteomes" id="UP001295740"/>
    </source>
</evidence>
<evidence type="ECO:0000313" key="2">
    <source>
        <dbReference type="EMBL" id="CAJ2506102.1"/>
    </source>
</evidence>
<evidence type="ECO:0000256" key="1">
    <source>
        <dbReference type="SAM" id="MobiDB-lite"/>
    </source>
</evidence>
<dbReference type="EMBL" id="CAUWAG010000008">
    <property type="protein sequence ID" value="CAJ2506102.1"/>
    <property type="molecule type" value="Genomic_DNA"/>
</dbReference>
<organism evidence="2 3">
    <name type="scientific">Anthostomella pinea</name>
    <dbReference type="NCBI Taxonomy" id="933095"/>
    <lineage>
        <taxon>Eukaryota</taxon>
        <taxon>Fungi</taxon>
        <taxon>Dikarya</taxon>
        <taxon>Ascomycota</taxon>
        <taxon>Pezizomycotina</taxon>
        <taxon>Sordariomycetes</taxon>
        <taxon>Xylariomycetidae</taxon>
        <taxon>Xylariales</taxon>
        <taxon>Xylariaceae</taxon>
        <taxon>Anthostomella</taxon>
    </lineage>
</organism>
<gene>
    <name evidence="2" type="ORF">KHLLAP_LOCUS6570</name>
</gene>
<keyword evidence="3" id="KW-1185">Reference proteome</keyword>
<accession>A0AAI8VK96</accession>
<sequence>MAAVGSRPRGRRTPITKADREPRASTTPATGAVAIYSSSYDPNNRARKQSTSAWGVTKDDLFHVAGRSAILSRSKMSTSMRRY</sequence>
<protein>
    <submittedName>
        <fullName evidence="2">Uu.00g002320.m01.CDS01</fullName>
    </submittedName>
</protein>
<reference evidence="2" key="1">
    <citation type="submission" date="2023-10" db="EMBL/GenBank/DDBJ databases">
        <authorList>
            <person name="Hackl T."/>
        </authorList>
    </citation>
    <scope>NUCLEOTIDE SEQUENCE</scope>
</reference>
<feature type="region of interest" description="Disordered" evidence="1">
    <location>
        <begin position="1"/>
        <end position="34"/>
    </location>
</feature>
<name>A0AAI8VK96_9PEZI</name>
<comment type="caution">
    <text evidence="2">The sequence shown here is derived from an EMBL/GenBank/DDBJ whole genome shotgun (WGS) entry which is preliminary data.</text>
</comment>
<dbReference type="Proteomes" id="UP001295740">
    <property type="component" value="Unassembled WGS sequence"/>
</dbReference>
<dbReference type="AlphaFoldDB" id="A0AAI8VK96"/>